<reference evidence="2" key="2">
    <citation type="journal article" date="2020" name="Nat. Commun.">
        <title>Large-scale genome sequencing of mycorrhizal fungi provides insights into the early evolution of symbiotic traits.</title>
        <authorList>
            <person name="Miyauchi S."/>
            <person name="Kiss E."/>
            <person name="Kuo A."/>
            <person name="Drula E."/>
            <person name="Kohler A."/>
            <person name="Sanchez-Garcia M."/>
            <person name="Morin E."/>
            <person name="Andreopoulos B."/>
            <person name="Barry K.W."/>
            <person name="Bonito G."/>
            <person name="Buee M."/>
            <person name="Carver A."/>
            <person name="Chen C."/>
            <person name="Cichocki N."/>
            <person name="Clum A."/>
            <person name="Culley D."/>
            <person name="Crous P.W."/>
            <person name="Fauchery L."/>
            <person name="Girlanda M."/>
            <person name="Hayes R.D."/>
            <person name="Keri Z."/>
            <person name="LaButti K."/>
            <person name="Lipzen A."/>
            <person name="Lombard V."/>
            <person name="Magnuson J."/>
            <person name="Maillard F."/>
            <person name="Murat C."/>
            <person name="Nolan M."/>
            <person name="Ohm R.A."/>
            <person name="Pangilinan J."/>
            <person name="Pereira M.F."/>
            <person name="Perotto S."/>
            <person name="Peter M."/>
            <person name="Pfister S."/>
            <person name="Riley R."/>
            <person name="Sitrit Y."/>
            <person name="Stielow J.B."/>
            <person name="Szollosi G."/>
            <person name="Zifcakova L."/>
            <person name="Stursova M."/>
            <person name="Spatafora J.W."/>
            <person name="Tedersoo L."/>
            <person name="Vaario L.M."/>
            <person name="Yamada A."/>
            <person name="Yan M."/>
            <person name="Wang P."/>
            <person name="Xu J."/>
            <person name="Bruns T."/>
            <person name="Baldrian P."/>
            <person name="Vilgalys R."/>
            <person name="Dunand C."/>
            <person name="Henrissat B."/>
            <person name="Grigoriev I.V."/>
            <person name="Hibbett D."/>
            <person name="Nagy L.G."/>
            <person name="Martin F.M."/>
        </authorList>
    </citation>
    <scope>NUCLEOTIDE SEQUENCE</scope>
    <source>
        <strain evidence="2">BED1</strain>
    </source>
</reference>
<dbReference type="AlphaFoldDB" id="A0AAD4BJ92"/>
<sequence length="234" mass="24275">MVDDLGGHIGHLLAHTYSADSREDKAAPGRAVKTVIYSEGQDTSKEVRDAPGHPVDNPGGHSASIGPAETTSVTDALGSHADATDESHSDAGPRTKSIVDKNGSLRALAGRLEPAEGDLTPIPAESLADEFVVGEDAHSPPLSFTGCIDLRKAFGGSDVSIRSQSLLTSAYARGGGDGSLLTPTDDGSDDDQGKTSIKKGKLKQNQSETTSRPALGENTLDDIATENFIKPECN</sequence>
<protein>
    <submittedName>
        <fullName evidence="2">Uncharacterized protein</fullName>
    </submittedName>
</protein>
<keyword evidence="3" id="KW-1185">Reference proteome</keyword>
<feature type="compositionally biased region" description="Basic and acidic residues" evidence="1">
    <location>
        <begin position="42"/>
        <end position="51"/>
    </location>
</feature>
<feature type="region of interest" description="Disordered" evidence="1">
    <location>
        <begin position="19"/>
        <end position="102"/>
    </location>
</feature>
<gene>
    <name evidence="2" type="ORF">L210DRAFT_986690</name>
</gene>
<dbReference type="EMBL" id="WHUW01000047">
    <property type="protein sequence ID" value="KAF8431663.1"/>
    <property type="molecule type" value="Genomic_DNA"/>
</dbReference>
<evidence type="ECO:0000313" key="2">
    <source>
        <dbReference type="EMBL" id="KAF8431663.1"/>
    </source>
</evidence>
<evidence type="ECO:0000256" key="1">
    <source>
        <dbReference type="SAM" id="MobiDB-lite"/>
    </source>
</evidence>
<reference evidence="2" key="1">
    <citation type="submission" date="2019-10" db="EMBL/GenBank/DDBJ databases">
        <authorList>
            <consortium name="DOE Joint Genome Institute"/>
            <person name="Kuo A."/>
            <person name="Miyauchi S."/>
            <person name="Kiss E."/>
            <person name="Drula E."/>
            <person name="Kohler A."/>
            <person name="Sanchez-Garcia M."/>
            <person name="Andreopoulos B."/>
            <person name="Barry K.W."/>
            <person name="Bonito G."/>
            <person name="Buee M."/>
            <person name="Carver A."/>
            <person name="Chen C."/>
            <person name="Cichocki N."/>
            <person name="Clum A."/>
            <person name="Culley D."/>
            <person name="Crous P.W."/>
            <person name="Fauchery L."/>
            <person name="Girlanda M."/>
            <person name="Hayes R."/>
            <person name="Keri Z."/>
            <person name="LaButti K."/>
            <person name="Lipzen A."/>
            <person name="Lombard V."/>
            <person name="Magnuson J."/>
            <person name="Maillard F."/>
            <person name="Morin E."/>
            <person name="Murat C."/>
            <person name="Nolan M."/>
            <person name="Ohm R."/>
            <person name="Pangilinan J."/>
            <person name="Pereira M."/>
            <person name="Perotto S."/>
            <person name="Peter M."/>
            <person name="Riley R."/>
            <person name="Sitrit Y."/>
            <person name="Stielow B."/>
            <person name="Szollosi G."/>
            <person name="Zifcakova L."/>
            <person name="Stursova M."/>
            <person name="Spatafora J.W."/>
            <person name="Tedersoo L."/>
            <person name="Vaario L.-M."/>
            <person name="Yamada A."/>
            <person name="Yan M."/>
            <person name="Wang P."/>
            <person name="Xu J."/>
            <person name="Bruns T."/>
            <person name="Baldrian P."/>
            <person name="Vilgalys R."/>
            <person name="Henrissat B."/>
            <person name="Grigoriev I.V."/>
            <person name="Hibbett D."/>
            <person name="Nagy L.G."/>
            <person name="Martin F.M."/>
        </authorList>
    </citation>
    <scope>NUCLEOTIDE SEQUENCE</scope>
    <source>
        <strain evidence="2">BED1</strain>
    </source>
</reference>
<proteinExistence type="predicted"/>
<dbReference type="Proteomes" id="UP001194468">
    <property type="component" value="Unassembled WGS sequence"/>
</dbReference>
<organism evidence="2 3">
    <name type="scientific">Boletus edulis BED1</name>
    <dbReference type="NCBI Taxonomy" id="1328754"/>
    <lineage>
        <taxon>Eukaryota</taxon>
        <taxon>Fungi</taxon>
        <taxon>Dikarya</taxon>
        <taxon>Basidiomycota</taxon>
        <taxon>Agaricomycotina</taxon>
        <taxon>Agaricomycetes</taxon>
        <taxon>Agaricomycetidae</taxon>
        <taxon>Boletales</taxon>
        <taxon>Boletineae</taxon>
        <taxon>Boletaceae</taxon>
        <taxon>Boletoideae</taxon>
        <taxon>Boletus</taxon>
    </lineage>
</organism>
<feature type="compositionally biased region" description="Basic and acidic residues" evidence="1">
    <location>
        <begin position="82"/>
        <end position="99"/>
    </location>
</feature>
<comment type="caution">
    <text evidence="2">The sequence shown here is derived from an EMBL/GenBank/DDBJ whole genome shotgun (WGS) entry which is preliminary data.</text>
</comment>
<feature type="compositionally biased region" description="Polar residues" evidence="1">
    <location>
        <begin position="203"/>
        <end position="212"/>
    </location>
</feature>
<accession>A0AAD4BJ92</accession>
<feature type="region of interest" description="Disordered" evidence="1">
    <location>
        <begin position="172"/>
        <end position="234"/>
    </location>
</feature>
<evidence type="ECO:0000313" key="3">
    <source>
        <dbReference type="Proteomes" id="UP001194468"/>
    </source>
</evidence>
<name>A0AAD4BJ92_BOLED</name>